<feature type="compositionally biased region" description="Basic and acidic residues" evidence="1">
    <location>
        <begin position="2164"/>
        <end position="2174"/>
    </location>
</feature>
<feature type="region of interest" description="Disordered" evidence="1">
    <location>
        <begin position="1562"/>
        <end position="1672"/>
    </location>
</feature>
<feature type="region of interest" description="Disordered" evidence="1">
    <location>
        <begin position="2012"/>
        <end position="2061"/>
    </location>
</feature>
<feature type="compositionally biased region" description="Pro residues" evidence="1">
    <location>
        <begin position="2369"/>
        <end position="2384"/>
    </location>
</feature>
<feature type="region of interest" description="Disordered" evidence="1">
    <location>
        <begin position="1094"/>
        <end position="1143"/>
    </location>
</feature>
<gene>
    <name evidence="2" type="ORF">Vafri_3260</name>
</gene>
<feature type="region of interest" description="Disordered" evidence="1">
    <location>
        <begin position="1812"/>
        <end position="1838"/>
    </location>
</feature>
<dbReference type="InterPro" id="IPR016024">
    <property type="entry name" value="ARM-type_fold"/>
</dbReference>
<feature type="region of interest" description="Disordered" evidence="1">
    <location>
        <begin position="1443"/>
        <end position="1483"/>
    </location>
</feature>
<proteinExistence type="predicted"/>
<feature type="region of interest" description="Disordered" evidence="1">
    <location>
        <begin position="780"/>
        <end position="808"/>
    </location>
</feature>
<feature type="compositionally biased region" description="Low complexity" evidence="1">
    <location>
        <begin position="1270"/>
        <end position="1283"/>
    </location>
</feature>
<feature type="region of interest" description="Disordered" evidence="1">
    <location>
        <begin position="1508"/>
        <end position="1542"/>
    </location>
</feature>
<feature type="region of interest" description="Disordered" evidence="1">
    <location>
        <begin position="1189"/>
        <end position="1238"/>
    </location>
</feature>
<feature type="compositionally biased region" description="Pro residues" evidence="1">
    <location>
        <begin position="1934"/>
        <end position="1945"/>
    </location>
</feature>
<feature type="compositionally biased region" description="Gly residues" evidence="1">
    <location>
        <begin position="2477"/>
        <end position="2490"/>
    </location>
</feature>
<feature type="compositionally biased region" description="Acidic residues" evidence="1">
    <location>
        <begin position="1259"/>
        <end position="1269"/>
    </location>
</feature>
<feature type="region of interest" description="Disordered" evidence="1">
    <location>
        <begin position="2566"/>
        <end position="2587"/>
    </location>
</feature>
<feature type="compositionally biased region" description="Polar residues" evidence="1">
    <location>
        <begin position="1508"/>
        <end position="1528"/>
    </location>
</feature>
<evidence type="ECO:0000256" key="1">
    <source>
        <dbReference type="SAM" id="MobiDB-lite"/>
    </source>
</evidence>
<feature type="region of interest" description="Disordered" evidence="1">
    <location>
        <begin position="977"/>
        <end position="1002"/>
    </location>
</feature>
<organism evidence="2 3">
    <name type="scientific">Volvox africanus</name>
    <dbReference type="NCBI Taxonomy" id="51714"/>
    <lineage>
        <taxon>Eukaryota</taxon>
        <taxon>Viridiplantae</taxon>
        <taxon>Chlorophyta</taxon>
        <taxon>core chlorophytes</taxon>
        <taxon>Chlorophyceae</taxon>
        <taxon>CS clade</taxon>
        <taxon>Chlamydomonadales</taxon>
        <taxon>Volvocaceae</taxon>
        <taxon>Volvox</taxon>
    </lineage>
</organism>
<comment type="caution">
    <text evidence="2">The sequence shown here is derived from an EMBL/GenBank/DDBJ whole genome shotgun (WGS) entry which is preliminary data.</text>
</comment>
<feature type="compositionally biased region" description="Low complexity" evidence="1">
    <location>
        <begin position="2032"/>
        <end position="2043"/>
    </location>
</feature>
<accession>A0A8J4AVS8</accession>
<feature type="compositionally biased region" description="Gly residues" evidence="1">
    <location>
        <begin position="2411"/>
        <end position="2421"/>
    </location>
</feature>
<feature type="compositionally biased region" description="Low complexity" evidence="1">
    <location>
        <begin position="791"/>
        <end position="803"/>
    </location>
</feature>
<feature type="compositionally biased region" description="Polar residues" evidence="1">
    <location>
        <begin position="1587"/>
        <end position="1597"/>
    </location>
</feature>
<feature type="compositionally biased region" description="Gly residues" evidence="1">
    <location>
        <begin position="1650"/>
        <end position="1672"/>
    </location>
</feature>
<feature type="compositionally biased region" description="Low complexity" evidence="1">
    <location>
        <begin position="379"/>
        <end position="395"/>
    </location>
</feature>
<feature type="region of interest" description="Disordered" evidence="1">
    <location>
        <begin position="376"/>
        <end position="433"/>
    </location>
</feature>
<reference evidence="2" key="1">
    <citation type="journal article" date="2021" name="Proc. Natl. Acad. Sci. U.S.A.">
        <title>Three genomes in the algal genus Volvox reveal the fate of a haploid sex-determining region after a transition to homothallism.</title>
        <authorList>
            <person name="Yamamoto K."/>
            <person name="Hamaji T."/>
            <person name="Kawai-Toyooka H."/>
            <person name="Matsuzaki R."/>
            <person name="Takahashi F."/>
            <person name="Nishimura Y."/>
            <person name="Kawachi M."/>
            <person name="Noguchi H."/>
            <person name="Minakuchi Y."/>
            <person name="Umen J.G."/>
            <person name="Toyoda A."/>
            <person name="Nozaki H."/>
        </authorList>
    </citation>
    <scope>NUCLEOTIDE SEQUENCE</scope>
    <source>
        <strain evidence="2">NIES-3780</strain>
    </source>
</reference>
<dbReference type="InterPro" id="IPR011989">
    <property type="entry name" value="ARM-like"/>
</dbReference>
<feature type="compositionally biased region" description="Gly residues" evidence="1">
    <location>
        <begin position="2280"/>
        <end position="2289"/>
    </location>
</feature>
<feature type="region of interest" description="Disordered" evidence="1">
    <location>
        <begin position="1928"/>
        <end position="1952"/>
    </location>
</feature>
<feature type="compositionally biased region" description="Low complexity" evidence="1">
    <location>
        <begin position="1392"/>
        <end position="1401"/>
    </location>
</feature>
<feature type="compositionally biased region" description="Gly residues" evidence="1">
    <location>
        <begin position="1402"/>
        <end position="1411"/>
    </location>
</feature>
<feature type="region of interest" description="Disordered" evidence="1">
    <location>
        <begin position="134"/>
        <end position="180"/>
    </location>
</feature>
<feature type="compositionally biased region" description="Low complexity" evidence="1">
    <location>
        <begin position="2396"/>
        <end position="2410"/>
    </location>
</feature>
<feature type="non-terminal residue" evidence="2">
    <location>
        <position position="2762"/>
    </location>
</feature>
<dbReference type="Proteomes" id="UP000747399">
    <property type="component" value="Unassembled WGS sequence"/>
</dbReference>
<evidence type="ECO:0000313" key="2">
    <source>
        <dbReference type="EMBL" id="GIL46226.1"/>
    </source>
</evidence>
<dbReference type="Gene3D" id="1.25.10.10">
    <property type="entry name" value="Leucine-rich Repeat Variant"/>
    <property type="match status" value="1"/>
</dbReference>
<feature type="compositionally biased region" description="Gly residues" evidence="1">
    <location>
        <begin position="2355"/>
        <end position="2364"/>
    </location>
</feature>
<feature type="region of interest" description="Disordered" evidence="1">
    <location>
        <begin position="1890"/>
        <end position="1914"/>
    </location>
</feature>
<sequence length="2762" mass="282068">GAGMFSSSMPMSSVAMSAAAASAAAAHAAALATARAAAGPQNTFEEAALRMMAMTVTCLVSGRIGPATHLLVCGLVQLVSEPAAVPYMVRAGLVDAGQRLPDPPLPPPGFGTGTGAAAMGNSATLATAASAMGVKQSPSLRRMPSKSAGSMARSQHSDEGGAAEGLGGEKEGKDAEAQARAATSLPGFAGVAPHSRGVVGLLMDSDVVGFLDVALSIIGLVAQQGTPYDPVKGETPGSGIGLRGAAAATSWGPARPTAASGTAAAGGGVYDLHGTPMSYDEPGSISFPVPELDHANIPARRLLMAGGWGAACSCLASAGGFSQTLPDMAAAALMFLAKEVYLWSEVLTAQAVRRVAAEAAAKAAAEAAPRRRQYRVRIAGPAATTATTMTSTSSGTGHGYPSASETSTPRDHSRGNRNNESSAGDDEDPLGLDPELPCPAEVVALLRLLLGDDFRTLTAALQALTQLLGRLHARPLQYACLTAYHLAGLPVLRNPLGKAGIVAGLVGVMRRWYDLPPSEQRAFRATGEWAMAALVRLTAEPGGERNRYRLASAHRDELPAAAAAAGQGANAMKGFFSGFGYATSYVPGVVPVKRTGRTGDELVRGMKWGGGWGWGSGAGAPAGSGAGAAKAAAKFAVPDDDDELARELVGNAAAPRSASDPIGLLVQLTSLRSRSRSSYVHIKMPSLLLLRQFAGERQYRVRLVTEGAGTALAAVANDSSYDGLTRAAAAALWMEVSQTLEGRDPLWWSAMVEQQEDRSELVLDDEVGFREVVSRIRSGAPADAGKGGAASGSAAAGTSAPGAPVGGGEPARLRALSRMIGSMLSSMEAEQQLVGARAAAGLLCEGDSAKSIFLAAGGMGALLAVASRPLVQPGVLAAVCTALLNLSSYVPSQIDMCQRCARLLLHINAKYTGYHGYLIAQRGLAAAAAEAAEAAAAATAENDVDAGVQGAPSSRRRRSSSGGSVLSYGFGHGYSHSGVDVPNSPRRGRASSTSGGGSGGVCSSVAATDEVVLPSSIKLESLGAVEEIIYSTSGALYNLSRHPGNRDAFYRLELLVRTRGAVAELAAETAARPPPITGMSRQQAAAALLSGELRADMPLPSPPSRRGGVSGAGTRGRDNGGRSGSSGDDGGSDDDEGSGGGGVATAMWSISSASPFVPYHLRDEVIRYVSYTSYLQEVLSRPLHAPTWGGGGGGDDSRSQASARTGGGSSSLYSSIGPGGSRAGSKGMGRSASGEDNDVDRFWAGSVAGSGIAGGGDDGLGDGGDDDDVCSQQQQQQGSVLGSADPAFPRLATLGRHLSRPMTTMWAPLLVDRHDGVAVPLFGLRDAVNGERLESGTVTPGTKPRTQPGPGSGTALPWQQHHHQTHHFYSSQQQQRQQPGLGTVPAESVSEGLAASTAGGRSLAGGAGGGAAASVTSATTTITHLPPPPSATRWSPAVRRLRPVGESGADGAGGAPEGGATSEAEAVTSAVTKMEPPPASEPVEGTVTVRVEFEACGPHTPVTVIRNFKSTTAPRGSRMSSNGDSAGGTSEKAPASTMTPKFTARSGTAAITASEVGATTGAVSTTGTAPLSDASSATGLRRPAANSRPTTAPTTRGTMLAAAGVQGSASAPPPRNGAAKPGRIRSQQTSQPQSLGPVSSGGASSVSLGRGTGGQGEGDGNSGGGGGGGSGSGAGCGDGVCAPAPTPSMVQQVASLVGSIDTFKADRLAREISFSLMSMPSSSLPARSRSRTAGFSSAGGNVLRQSVILRNAERSKRDVSTGTITSRRSRPLLASAPSFSAASVLSVATSAASASVAPSAASAHASSAFGMDGEFENGEGDGRKKGNGDPGRFGCKTPAGQQQLKDFQAPRVAIWPAVPGSKISDGLYPTYRLETGEPVHIYRRRKDRVDELRPAGLPQSSAPDATAGSYQREEAAARDLLAKAGEVPLEPDLPDLPEPPVPPRPDITTLRDPSDFTSVIARVTVRPRPGCNLSESDSMESRSPRARALSRSLTRFGPQSLVSLPALPPGVVFPGAGEDDSRAPSRFPSGRSSLPSHSQPQSPRDWELEVDEEGEGRESVDRPGMELDIFDLDWSRSIIRPRLKHLVTRNCPGGPAQVEELRAFLREHYWWLLLIFHYYTALYAPEAADPFMLQPAAWAVLTEQTGLTADPVLQRVGEHQGPDLRAVDGAERGEGPVAGGGKEAPEVVPGGRVLSPAELGRMFTAAAATGGSTAVPNMGVGSSGGGRSAPGSTHKEGTKSGNQAALSRLQWIELLLRAAAAKFLQPTELPCPVGTRAADRGGGGRGGGPSPVVSRSSSISPPRRQLSRSGTGTVSRGRAGTRATASAAAAAAGPAANTGANAVAGGGTMVKDTAPGGGGDGGVAAGPMSPAPPPSTPPQLPPPALKTSTAVAGIRSAGAKSPRAAAAVSGASGGPLPGGEGDAARGNRITSRQPSVRWKLPESALDEDDDKRREGGKEAGPLGGPVREMPPSERGGDGGGADGEVGPGNDGDGDNEGLAPDLVSAVRRLLYECFLPNVAPGALVEPNNFRVARLCQPDVLQWFQQQGPLLKALYVHYRDLGRVPGPATSRPGTATRSGAAIVPGAGQGGTERRRLELSSWLELVGEGRLLSAHFTVREARLAFMASRARYAEELAAAKGDIVDTARSCGLSYAAFLEALGRSAELISPPPPGELAKLGFMGEAAAAAYYAAARRDPTIMLPPRHSAQLHTPRSRPLVEKLKQIMSILLHNLMDLMGCKTGEQLMMKLRLPRARAPRPNRVAI</sequence>
<name>A0A8J4AVS8_9CHLO</name>
<feature type="region of interest" description="Disordered" evidence="1">
    <location>
        <begin position="2269"/>
        <end position="2499"/>
    </location>
</feature>
<feature type="compositionally biased region" description="Basic and acidic residues" evidence="1">
    <location>
        <begin position="167"/>
        <end position="177"/>
    </location>
</feature>
<feature type="region of interest" description="Disordered" evidence="1">
    <location>
        <begin position="1968"/>
        <end position="1989"/>
    </location>
</feature>
<protein>
    <submittedName>
        <fullName evidence="2">Uncharacterized protein</fullName>
    </submittedName>
</protein>
<feature type="region of interest" description="Disordered" evidence="1">
    <location>
        <begin position="1332"/>
        <end position="1415"/>
    </location>
</feature>
<keyword evidence="3" id="KW-1185">Reference proteome</keyword>
<dbReference type="EMBL" id="BNCO01000003">
    <property type="protein sequence ID" value="GIL46226.1"/>
    <property type="molecule type" value="Genomic_DNA"/>
</dbReference>
<evidence type="ECO:0000313" key="3">
    <source>
        <dbReference type="Proteomes" id="UP000747399"/>
    </source>
</evidence>
<dbReference type="SUPFAM" id="SSF48371">
    <property type="entry name" value="ARM repeat"/>
    <property type="match status" value="1"/>
</dbReference>
<feature type="region of interest" description="Disordered" evidence="1">
    <location>
        <begin position="2211"/>
        <end position="2242"/>
    </location>
</feature>
<feature type="compositionally biased region" description="Gly residues" evidence="1">
    <location>
        <begin position="1448"/>
        <end position="1457"/>
    </location>
</feature>
<feature type="compositionally biased region" description="Low complexity" evidence="1">
    <location>
        <begin position="2290"/>
        <end position="2343"/>
    </location>
</feature>
<feature type="compositionally biased region" description="Low complexity" evidence="1">
    <location>
        <begin position="1634"/>
        <end position="1649"/>
    </location>
</feature>
<feature type="region of interest" description="Disordered" evidence="1">
    <location>
        <begin position="2164"/>
        <end position="2189"/>
    </location>
</feature>
<feature type="region of interest" description="Disordered" evidence="1">
    <location>
        <begin position="1253"/>
        <end position="1286"/>
    </location>
</feature>